<dbReference type="Gene3D" id="1.20.1600.10">
    <property type="entry name" value="Outer membrane efflux proteins (OEP)"/>
    <property type="match status" value="1"/>
</dbReference>
<dbReference type="EMBL" id="CP001100">
    <property type="protein sequence ID" value="ACF12861.1"/>
    <property type="molecule type" value="Genomic_DNA"/>
</dbReference>
<dbReference type="GO" id="GO:0015562">
    <property type="term" value="F:efflux transmembrane transporter activity"/>
    <property type="evidence" value="ECO:0007669"/>
    <property type="project" value="InterPro"/>
</dbReference>
<dbReference type="STRING" id="517418.Ctha_0390"/>
<keyword evidence="3" id="KW-1185">Reference proteome</keyword>
<dbReference type="HOGENOM" id="CLU_1164244_0_0_10"/>
<evidence type="ECO:0000313" key="3">
    <source>
        <dbReference type="Proteomes" id="UP000001208"/>
    </source>
</evidence>
<sequence length="238" mass="27807">MFKILIVWLTIALLEVPSVLFAQSQTLKTELDSTDKKIIDSLVIQVFRHSYDIEALREEHIQEKERIIQEKMSWLGSFRFGIQFLNYENSSEANQSAQVNFVPAFGLTLNLDLEGLFTLPSRVRLAEAGARRVEDEIMKRKRTLRIWVEEKYQQYTQMLSAMQLKQEILASQEEQARLALERFQRGEGQIEGYIDAMNAVSQTREAILELRFSSEQIYREISIVSGQFEDLNNLMFRE</sequence>
<dbReference type="SUPFAM" id="SSF56954">
    <property type="entry name" value="Outer membrane efflux proteins (OEP)"/>
    <property type="match status" value="1"/>
</dbReference>
<comment type="similarity">
    <text evidence="1">Belongs to the outer membrane factor (OMF) (TC 1.B.17) family.</text>
</comment>
<evidence type="ECO:0008006" key="4">
    <source>
        <dbReference type="Google" id="ProtNLM"/>
    </source>
</evidence>
<dbReference type="Pfam" id="PF02321">
    <property type="entry name" value="OEP"/>
    <property type="match status" value="1"/>
</dbReference>
<name>B3QU63_CHLT3</name>
<reference evidence="2 3" key="1">
    <citation type="submission" date="2008-06" db="EMBL/GenBank/DDBJ databases">
        <title>Complete sequence of Chloroherpeton thalassium ATCC 35110.</title>
        <authorList>
            <consortium name="US DOE Joint Genome Institute"/>
            <person name="Lucas S."/>
            <person name="Copeland A."/>
            <person name="Lapidus A."/>
            <person name="Glavina del Rio T."/>
            <person name="Dalin E."/>
            <person name="Tice H."/>
            <person name="Bruce D."/>
            <person name="Goodwin L."/>
            <person name="Pitluck S."/>
            <person name="Schmutz J."/>
            <person name="Larimer F."/>
            <person name="Land M."/>
            <person name="Hauser L."/>
            <person name="Kyrpides N."/>
            <person name="Mikhailova N."/>
            <person name="Liu Z."/>
            <person name="Li T."/>
            <person name="Zhao F."/>
            <person name="Overmann J."/>
            <person name="Bryant D.A."/>
            <person name="Richardson P."/>
        </authorList>
    </citation>
    <scope>NUCLEOTIDE SEQUENCE [LARGE SCALE GENOMIC DNA]</scope>
    <source>
        <strain evidence="3">ATCC 35110 / GB-78</strain>
    </source>
</reference>
<dbReference type="RefSeq" id="WP_012498945.1">
    <property type="nucleotide sequence ID" value="NC_011026.1"/>
</dbReference>
<protein>
    <recommendedName>
        <fullName evidence="4">Outer membrane efflux protein</fullName>
    </recommendedName>
</protein>
<accession>B3QU63</accession>
<evidence type="ECO:0000256" key="1">
    <source>
        <dbReference type="ARBA" id="ARBA00007613"/>
    </source>
</evidence>
<gene>
    <name evidence="2" type="ordered locus">Ctha_0390</name>
</gene>
<dbReference type="eggNOG" id="COG1538">
    <property type="taxonomic scope" value="Bacteria"/>
</dbReference>
<evidence type="ECO:0000313" key="2">
    <source>
        <dbReference type="EMBL" id="ACF12861.1"/>
    </source>
</evidence>
<organism evidence="2 3">
    <name type="scientific">Chloroherpeton thalassium (strain ATCC 35110 / GB-78)</name>
    <dbReference type="NCBI Taxonomy" id="517418"/>
    <lineage>
        <taxon>Bacteria</taxon>
        <taxon>Pseudomonadati</taxon>
        <taxon>Chlorobiota</taxon>
        <taxon>Chlorobiia</taxon>
        <taxon>Chlorobiales</taxon>
        <taxon>Chloroherpetonaceae</taxon>
        <taxon>Chloroherpeton</taxon>
    </lineage>
</organism>
<proteinExistence type="inferred from homology"/>
<dbReference type="AlphaFoldDB" id="B3QU63"/>
<dbReference type="InterPro" id="IPR003423">
    <property type="entry name" value="OMP_efflux"/>
</dbReference>
<dbReference type="KEGG" id="cts:Ctha_0390"/>
<dbReference type="Proteomes" id="UP000001208">
    <property type="component" value="Chromosome"/>
</dbReference>